<sequence precursor="true">MWKRTPTSLLLCVSLAALGCGRSQSPNMSRIVVNDPEVTRQLQEDENKRLEELQKQHEAILHRGGVDPELKQALQQLEKSAKEQGPQAESR</sequence>
<dbReference type="EMBL" id="CP036279">
    <property type="protein sequence ID" value="QDU64122.1"/>
    <property type="molecule type" value="Genomic_DNA"/>
</dbReference>
<reference evidence="2 3" key="1">
    <citation type="submission" date="2019-02" db="EMBL/GenBank/DDBJ databases">
        <title>Deep-cultivation of Planctomycetes and their phenomic and genomic characterization uncovers novel biology.</title>
        <authorList>
            <person name="Wiegand S."/>
            <person name="Jogler M."/>
            <person name="Boedeker C."/>
            <person name="Pinto D."/>
            <person name="Vollmers J."/>
            <person name="Rivas-Marin E."/>
            <person name="Kohn T."/>
            <person name="Peeters S.H."/>
            <person name="Heuer A."/>
            <person name="Rast P."/>
            <person name="Oberbeckmann S."/>
            <person name="Bunk B."/>
            <person name="Jeske O."/>
            <person name="Meyerdierks A."/>
            <person name="Storesund J.E."/>
            <person name="Kallscheuer N."/>
            <person name="Luecker S."/>
            <person name="Lage O.M."/>
            <person name="Pohl T."/>
            <person name="Merkel B.J."/>
            <person name="Hornburger P."/>
            <person name="Mueller R.-W."/>
            <person name="Bruemmer F."/>
            <person name="Labrenz M."/>
            <person name="Spormann A.M."/>
            <person name="Op den Camp H."/>
            <person name="Overmann J."/>
            <person name="Amann R."/>
            <person name="Jetten M.S.M."/>
            <person name="Mascher T."/>
            <person name="Medema M.H."/>
            <person name="Devos D.P."/>
            <person name="Kaster A.-K."/>
            <person name="Ovreas L."/>
            <person name="Rohde M."/>
            <person name="Galperin M.Y."/>
            <person name="Jogler C."/>
        </authorList>
    </citation>
    <scope>NUCLEOTIDE SEQUENCE [LARGE SCALE GENOMIC DNA]</scope>
    <source>
        <strain evidence="2 3">Pan216</strain>
    </source>
</reference>
<protein>
    <submittedName>
        <fullName evidence="2">Uncharacterized protein</fullName>
    </submittedName>
</protein>
<dbReference type="KEGG" id="knv:Pan216_50110"/>
<feature type="signal peptide" evidence="1">
    <location>
        <begin position="1"/>
        <end position="19"/>
    </location>
</feature>
<name>A0A518BAW8_9BACT</name>
<evidence type="ECO:0000313" key="3">
    <source>
        <dbReference type="Proteomes" id="UP000317093"/>
    </source>
</evidence>
<organism evidence="2 3">
    <name type="scientific">Kolteria novifilia</name>
    <dbReference type="NCBI Taxonomy" id="2527975"/>
    <lineage>
        <taxon>Bacteria</taxon>
        <taxon>Pseudomonadati</taxon>
        <taxon>Planctomycetota</taxon>
        <taxon>Planctomycetia</taxon>
        <taxon>Kolteriales</taxon>
        <taxon>Kolteriaceae</taxon>
        <taxon>Kolteria</taxon>
    </lineage>
</organism>
<evidence type="ECO:0000313" key="2">
    <source>
        <dbReference type="EMBL" id="QDU64122.1"/>
    </source>
</evidence>
<dbReference type="RefSeq" id="WP_145262098.1">
    <property type="nucleotide sequence ID" value="NZ_CP036279.1"/>
</dbReference>
<evidence type="ECO:0000256" key="1">
    <source>
        <dbReference type="SAM" id="SignalP"/>
    </source>
</evidence>
<dbReference type="Proteomes" id="UP000317093">
    <property type="component" value="Chromosome"/>
</dbReference>
<dbReference type="AlphaFoldDB" id="A0A518BAW8"/>
<accession>A0A518BAW8</accession>
<gene>
    <name evidence="2" type="ORF">Pan216_50110</name>
</gene>
<keyword evidence="3" id="KW-1185">Reference proteome</keyword>
<dbReference type="PROSITE" id="PS51257">
    <property type="entry name" value="PROKAR_LIPOPROTEIN"/>
    <property type="match status" value="1"/>
</dbReference>
<feature type="chain" id="PRO_5022075938" evidence="1">
    <location>
        <begin position="20"/>
        <end position="91"/>
    </location>
</feature>
<proteinExistence type="predicted"/>
<keyword evidence="1" id="KW-0732">Signal</keyword>